<name>A0A829YLA7_9GAMM</name>
<protein>
    <submittedName>
        <fullName evidence="1">Uncharacterized protein</fullName>
    </submittedName>
</protein>
<keyword evidence="2" id="KW-1185">Reference proteome</keyword>
<organism evidence="1 2">
    <name type="scientific">Steroidobacter agaridevorans</name>
    <dbReference type="NCBI Taxonomy" id="2695856"/>
    <lineage>
        <taxon>Bacteria</taxon>
        <taxon>Pseudomonadati</taxon>
        <taxon>Pseudomonadota</taxon>
        <taxon>Gammaproteobacteria</taxon>
        <taxon>Steroidobacterales</taxon>
        <taxon>Steroidobacteraceae</taxon>
        <taxon>Steroidobacter</taxon>
    </lineage>
</organism>
<evidence type="ECO:0000313" key="1">
    <source>
        <dbReference type="EMBL" id="GFE83651.1"/>
    </source>
</evidence>
<dbReference type="Proteomes" id="UP000445000">
    <property type="component" value="Unassembled WGS sequence"/>
</dbReference>
<gene>
    <name evidence="1" type="ORF">GCM10011487_56510</name>
</gene>
<evidence type="ECO:0000313" key="2">
    <source>
        <dbReference type="Proteomes" id="UP000445000"/>
    </source>
</evidence>
<comment type="caution">
    <text evidence="1">The sequence shown here is derived from an EMBL/GenBank/DDBJ whole genome shotgun (WGS) entry which is preliminary data.</text>
</comment>
<reference evidence="2" key="1">
    <citation type="submission" date="2020-01" db="EMBL/GenBank/DDBJ databases">
        <title>'Steroidobacter agaridevorans' sp. nov., agar-degrading bacteria isolated from rhizosphere soils.</title>
        <authorList>
            <person name="Ikenaga M."/>
            <person name="Kataoka M."/>
            <person name="Murouchi A."/>
            <person name="Katsuragi S."/>
            <person name="Sakai M."/>
        </authorList>
    </citation>
    <scope>NUCLEOTIDE SEQUENCE [LARGE SCALE GENOMIC DNA]</scope>
    <source>
        <strain evidence="2">YU21-B</strain>
    </source>
</reference>
<accession>A0A829YLA7</accession>
<dbReference type="EMBL" id="BLJN01000006">
    <property type="protein sequence ID" value="GFE83651.1"/>
    <property type="molecule type" value="Genomic_DNA"/>
</dbReference>
<sequence>MASGGWQEHKLTMRISQQIEKPRCAAILIGSGRNNQRRGMAPGERIFVDRLIAHGDELGAVYEEIDRKLQAHPSAIHCLLASIVRAAVLCSEFGVLRGKTSRSPDALSVKGRGVSGSFAQALRADFGKAMFAVIELNSMRNGGVLPVGFMLSDAAVGTLAKYVLETTLPVA</sequence>
<dbReference type="AlphaFoldDB" id="A0A829YLA7"/>
<proteinExistence type="predicted"/>